<dbReference type="Proteomes" id="UP001626628">
    <property type="component" value="Chromosome"/>
</dbReference>
<keyword evidence="3" id="KW-1185">Reference proteome</keyword>
<dbReference type="InterPro" id="IPR011006">
    <property type="entry name" value="CheY-like_superfamily"/>
</dbReference>
<gene>
    <name evidence="2" type="ORF">WAB15_01120</name>
</gene>
<dbReference type="RefSeq" id="WP_407284923.1">
    <property type="nucleotide sequence ID" value="NZ_CP147982.1"/>
</dbReference>
<evidence type="ECO:0000313" key="2">
    <source>
        <dbReference type="EMBL" id="WXK74688.1"/>
    </source>
</evidence>
<sequence length="135" mass="14339">MHTVVLDRMLPDIDGLRVLHLLREELKTMCVHFLTMCDVVEGRIAGITASDDTGDTGSRPWDARSGSGGPFRVHAMAAAGGRSGPRSGHGSDERATWSLAACSSARDSGETAPLQVFCRPAPAGPTAPERLLAEW</sequence>
<name>A0ABZ2QHB9_9ACTN</name>
<proteinExistence type="predicted"/>
<dbReference type="EMBL" id="CP147982">
    <property type="protein sequence ID" value="WXK74688.1"/>
    <property type="molecule type" value="Genomic_DNA"/>
</dbReference>
<dbReference type="SUPFAM" id="SSF52172">
    <property type="entry name" value="CheY-like"/>
    <property type="match status" value="1"/>
</dbReference>
<evidence type="ECO:0008006" key="4">
    <source>
        <dbReference type="Google" id="ProtNLM"/>
    </source>
</evidence>
<reference evidence="2 3" key="1">
    <citation type="submission" date="2024-03" db="EMBL/GenBank/DDBJ databases">
        <title>The complete genome of Streptomyces sirii sp.nov.</title>
        <authorList>
            <person name="Zakalyukina Y.V."/>
            <person name="Belik A.R."/>
            <person name="Biryukov M.V."/>
            <person name="Baturina O.A."/>
            <person name="Kabilov M.R."/>
        </authorList>
    </citation>
    <scope>NUCLEOTIDE SEQUENCE [LARGE SCALE GENOMIC DNA]</scope>
    <source>
        <strain evidence="2 3">BP-8</strain>
    </source>
</reference>
<evidence type="ECO:0000313" key="3">
    <source>
        <dbReference type="Proteomes" id="UP001626628"/>
    </source>
</evidence>
<protein>
    <recommendedName>
        <fullName evidence="4">Response regulator</fullName>
    </recommendedName>
</protein>
<feature type="region of interest" description="Disordered" evidence="1">
    <location>
        <begin position="48"/>
        <end position="73"/>
    </location>
</feature>
<accession>A0ABZ2QHB9</accession>
<organism evidence="2 3">
    <name type="scientific">Streptomyces sirii</name>
    <dbReference type="NCBI Taxonomy" id="3127701"/>
    <lineage>
        <taxon>Bacteria</taxon>
        <taxon>Bacillati</taxon>
        <taxon>Actinomycetota</taxon>
        <taxon>Actinomycetes</taxon>
        <taxon>Kitasatosporales</taxon>
        <taxon>Streptomycetaceae</taxon>
        <taxon>Streptomyces</taxon>
    </lineage>
</organism>
<evidence type="ECO:0000256" key="1">
    <source>
        <dbReference type="SAM" id="MobiDB-lite"/>
    </source>
</evidence>